<dbReference type="OrthoDB" id="7538052at2759"/>
<dbReference type="PANTHER" id="PTHR47595">
    <property type="entry name" value="HEAT SHOCK 70 KDA PROTEIN 14"/>
    <property type="match status" value="1"/>
</dbReference>
<evidence type="ECO:0000313" key="4">
    <source>
        <dbReference type="RefSeq" id="XP_024868962.1"/>
    </source>
</evidence>
<dbReference type="Gene3D" id="1.10.10.60">
    <property type="entry name" value="Homeodomain-like"/>
    <property type="match status" value="1"/>
</dbReference>
<keyword evidence="3" id="KW-1185">Reference proteome</keyword>
<evidence type="ECO:0000313" key="3">
    <source>
        <dbReference type="Proteomes" id="UP000504618"/>
    </source>
</evidence>
<dbReference type="PANTHER" id="PTHR47595:SF1">
    <property type="entry name" value="MYB_SANT-LIKE DNA-BINDING DOMAIN-CONTAINING PROTEIN"/>
    <property type="match status" value="1"/>
</dbReference>
<proteinExistence type="predicted"/>
<dbReference type="RefSeq" id="XP_024868962.1">
    <property type="nucleotide sequence ID" value="XM_025013194.1"/>
</dbReference>
<evidence type="ECO:0000259" key="2">
    <source>
        <dbReference type="Pfam" id="PF13837"/>
    </source>
</evidence>
<feature type="region of interest" description="Disordered" evidence="1">
    <location>
        <begin position="231"/>
        <end position="251"/>
    </location>
</feature>
<feature type="domain" description="Myb/SANT-like DNA-binding" evidence="2">
    <location>
        <begin position="126"/>
        <end position="213"/>
    </location>
</feature>
<dbReference type="Pfam" id="PF13837">
    <property type="entry name" value="Myb_DNA-bind_4"/>
    <property type="match status" value="1"/>
</dbReference>
<dbReference type="AlphaFoldDB" id="A0A6J1PHB6"/>
<accession>A0A6J1PHB6</accession>
<reference evidence="4" key="1">
    <citation type="submission" date="2025-08" db="UniProtKB">
        <authorList>
            <consortium name="RefSeq"/>
        </authorList>
    </citation>
    <scope>IDENTIFICATION</scope>
    <source>
        <tissue evidence="4">Whole body</tissue>
    </source>
</reference>
<protein>
    <submittedName>
        <fullName evidence="4">Uncharacterized protein LOC112452791</fullName>
    </submittedName>
</protein>
<organism evidence="3 4">
    <name type="scientific">Temnothorax curvispinosus</name>
    <dbReference type="NCBI Taxonomy" id="300111"/>
    <lineage>
        <taxon>Eukaryota</taxon>
        <taxon>Metazoa</taxon>
        <taxon>Ecdysozoa</taxon>
        <taxon>Arthropoda</taxon>
        <taxon>Hexapoda</taxon>
        <taxon>Insecta</taxon>
        <taxon>Pterygota</taxon>
        <taxon>Neoptera</taxon>
        <taxon>Endopterygota</taxon>
        <taxon>Hymenoptera</taxon>
        <taxon>Apocrita</taxon>
        <taxon>Aculeata</taxon>
        <taxon>Formicoidea</taxon>
        <taxon>Formicidae</taxon>
        <taxon>Myrmicinae</taxon>
        <taxon>Temnothorax</taxon>
    </lineage>
</organism>
<gene>
    <name evidence="4" type="primary">LOC112452791</name>
</gene>
<dbReference type="InterPro" id="IPR044822">
    <property type="entry name" value="Myb_DNA-bind_4"/>
</dbReference>
<name>A0A6J1PHB6_9HYME</name>
<dbReference type="GeneID" id="112452791"/>
<sequence>MQSSGVRVREKLGGTSKVYDQEQHATNYVIRFSKSKYIYTFDVTEADAERVNNDLLFATYLLKKYVDSQTSEALENPIQISESCPNPVAKNIISANVASTVCDVDNVTNTTQASVQDDSQEKNSFRWPHEAILLLLTSYTDNEHHLKSGKTTHTKFWELVSSELIASGYNVTGMQCKSKMARLKNTYKNIKDHNAKSGSSRRAWRYLDIMDEMFTKKPWVEPLLTLDSGSSTIASSDEEKKDIGCGTRKSS</sequence>
<evidence type="ECO:0000256" key="1">
    <source>
        <dbReference type="SAM" id="MobiDB-lite"/>
    </source>
</evidence>
<dbReference type="Proteomes" id="UP000504618">
    <property type="component" value="Unplaced"/>
</dbReference>